<organism evidence="7 8">
    <name type="scientific">Thiohalobacter thiocyanaticus</name>
    <dbReference type="NCBI Taxonomy" id="585455"/>
    <lineage>
        <taxon>Bacteria</taxon>
        <taxon>Pseudomonadati</taxon>
        <taxon>Pseudomonadota</taxon>
        <taxon>Gammaproteobacteria</taxon>
        <taxon>Thiohalobacterales</taxon>
        <taxon>Thiohalobacteraceae</taxon>
        <taxon>Thiohalobacter</taxon>
    </lineage>
</organism>
<dbReference type="RefSeq" id="WP_125181671.1">
    <property type="nucleotide sequence ID" value="NZ_QZMU01000001.1"/>
</dbReference>
<proteinExistence type="inferred from homology"/>
<gene>
    <name evidence="7" type="ORF">D6C00_10450</name>
</gene>
<evidence type="ECO:0000256" key="3">
    <source>
        <dbReference type="ARBA" id="ARBA00011738"/>
    </source>
</evidence>
<dbReference type="AlphaFoldDB" id="A0A426QKP5"/>
<accession>A0A426QKP5</accession>
<comment type="caution">
    <text evidence="7">The sequence shown here is derived from an EMBL/GenBank/DDBJ whole genome shotgun (WGS) entry which is preliminary data.</text>
</comment>
<evidence type="ECO:0000313" key="8">
    <source>
        <dbReference type="Proteomes" id="UP000287798"/>
    </source>
</evidence>
<dbReference type="PANTHER" id="PTHR46268:SF23">
    <property type="entry name" value="UNIVERSAL STRESS PROTEIN A-RELATED"/>
    <property type="match status" value="1"/>
</dbReference>
<keyword evidence="4 5" id="KW-0963">Cytoplasm</keyword>
<protein>
    <recommendedName>
        <fullName evidence="5">Universal stress protein</fullName>
    </recommendedName>
</protein>
<evidence type="ECO:0000256" key="2">
    <source>
        <dbReference type="ARBA" id="ARBA00008791"/>
    </source>
</evidence>
<dbReference type="PANTHER" id="PTHR46268">
    <property type="entry name" value="STRESS RESPONSE PROTEIN NHAX"/>
    <property type="match status" value="1"/>
</dbReference>
<reference evidence="7 8" key="1">
    <citation type="journal article" date="2010" name="Int. J. Syst. Evol. Microbiol.">
        <title>Thiohalobacter thiocyanaticus gen. nov., sp. nov., a moderately halophilic, sulfur-oxidizing gammaproteobacterium from hypersaline lakes, that utilizes thiocyanate.</title>
        <authorList>
            <person name="Sorokin D.Y."/>
            <person name="Kovaleva O.L."/>
            <person name="Tourova T.P."/>
            <person name="Muyzer G."/>
        </authorList>
    </citation>
    <scope>NUCLEOTIDE SEQUENCE [LARGE SCALE GENOMIC DNA]</scope>
    <source>
        <strain evidence="7 8">Hrh1</strain>
    </source>
</reference>
<keyword evidence="8" id="KW-1185">Reference proteome</keyword>
<name>A0A426QKP5_9GAMM</name>
<dbReference type="SUPFAM" id="SSF52402">
    <property type="entry name" value="Adenine nucleotide alpha hydrolases-like"/>
    <property type="match status" value="1"/>
</dbReference>
<dbReference type="PIRSF" id="PIRSF006276">
    <property type="entry name" value="UspA"/>
    <property type="match status" value="1"/>
</dbReference>
<evidence type="ECO:0000256" key="5">
    <source>
        <dbReference type="PIRNR" id="PIRNR006276"/>
    </source>
</evidence>
<dbReference type="Gene3D" id="3.40.50.620">
    <property type="entry name" value="HUPs"/>
    <property type="match status" value="1"/>
</dbReference>
<comment type="subunit">
    <text evidence="3">Homodimer.</text>
</comment>
<dbReference type="GO" id="GO:0005737">
    <property type="term" value="C:cytoplasm"/>
    <property type="evidence" value="ECO:0007669"/>
    <property type="project" value="UniProtKB-SubCell"/>
</dbReference>
<dbReference type="PRINTS" id="PR01438">
    <property type="entry name" value="UNVRSLSTRESS"/>
</dbReference>
<evidence type="ECO:0000256" key="4">
    <source>
        <dbReference type="ARBA" id="ARBA00022490"/>
    </source>
</evidence>
<dbReference type="InterPro" id="IPR006016">
    <property type="entry name" value="UspA"/>
</dbReference>
<sequence>MSEYSHVLVAVDFMPDFEQVTRRAMQIAAHSQARLSLVHVVEFLHLDLASELVLPEDVTLETQVIDTARNKLAEMAASMDWPGEIKHHLETGSTKHEILRVAEEQAVDLLVIGSHGRHGLGRLLGSTANGVLQGAPCDVLAVRIQPA</sequence>
<comment type="similarity">
    <text evidence="2 5">Belongs to the universal stress protein A family.</text>
</comment>
<evidence type="ECO:0000256" key="1">
    <source>
        <dbReference type="ARBA" id="ARBA00004496"/>
    </source>
</evidence>
<evidence type="ECO:0000313" key="7">
    <source>
        <dbReference type="EMBL" id="RRQ22329.1"/>
    </source>
</evidence>
<feature type="domain" description="UspA" evidence="6">
    <location>
        <begin position="4"/>
        <end position="143"/>
    </location>
</feature>
<dbReference type="InterPro" id="IPR006015">
    <property type="entry name" value="Universal_stress_UspA"/>
</dbReference>
<comment type="subcellular location">
    <subcellularLocation>
        <location evidence="1 5">Cytoplasm</location>
    </subcellularLocation>
</comment>
<dbReference type="OrthoDB" id="9792500at2"/>
<evidence type="ECO:0000259" key="6">
    <source>
        <dbReference type="Pfam" id="PF00582"/>
    </source>
</evidence>
<dbReference type="Pfam" id="PF00582">
    <property type="entry name" value="Usp"/>
    <property type="match status" value="1"/>
</dbReference>
<dbReference type="EMBL" id="QZMU01000001">
    <property type="protein sequence ID" value="RRQ22329.1"/>
    <property type="molecule type" value="Genomic_DNA"/>
</dbReference>
<dbReference type="InterPro" id="IPR014729">
    <property type="entry name" value="Rossmann-like_a/b/a_fold"/>
</dbReference>
<dbReference type="Proteomes" id="UP000287798">
    <property type="component" value="Unassembled WGS sequence"/>
</dbReference>